<dbReference type="GO" id="GO:0007187">
    <property type="term" value="P:G protein-coupled receptor signaling pathway, coupled to cyclic nucleotide second messenger"/>
    <property type="evidence" value="ECO:0007669"/>
    <property type="project" value="TreeGrafter"/>
</dbReference>
<evidence type="ECO:0000256" key="4">
    <source>
        <dbReference type="ARBA" id="ARBA00022989"/>
    </source>
</evidence>
<keyword evidence="12" id="KW-1185">Reference proteome</keyword>
<evidence type="ECO:0000256" key="8">
    <source>
        <dbReference type="ARBA" id="ARBA00023224"/>
    </source>
</evidence>
<evidence type="ECO:0000256" key="9">
    <source>
        <dbReference type="SAM" id="Phobius"/>
    </source>
</evidence>
<dbReference type="Gene3D" id="1.20.1070.10">
    <property type="entry name" value="Rhodopsin 7-helix transmembrane proteins"/>
    <property type="match status" value="1"/>
</dbReference>
<dbReference type="GO" id="GO:0030594">
    <property type="term" value="F:neurotransmitter receptor activity"/>
    <property type="evidence" value="ECO:0007669"/>
    <property type="project" value="TreeGrafter"/>
</dbReference>
<dbReference type="Proteomes" id="UP001208570">
    <property type="component" value="Unassembled WGS sequence"/>
</dbReference>
<keyword evidence="4 9" id="KW-1133">Transmembrane helix</keyword>
<comment type="caution">
    <text evidence="11">The sequence shown here is derived from an EMBL/GenBank/DDBJ whole genome shotgun (WGS) entry which is preliminary data.</text>
</comment>
<evidence type="ECO:0000313" key="12">
    <source>
        <dbReference type="Proteomes" id="UP001208570"/>
    </source>
</evidence>
<keyword evidence="5" id="KW-0297">G-protein coupled receptor</keyword>
<reference evidence="11" key="1">
    <citation type="journal article" date="2023" name="Mol. Biol. Evol.">
        <title>Third-Generation Sequencing Reveals the Adaptive Role of the Epigenome in Three Deep-Sea Polychaetes.</title>
        <authorList>
            <person name="Perez M."/>
            <person name="Aroh O."/>
            <person name="Sun Y."/>
            <person name="Lan Y."/>
            <person name="Juniper S.K."/>
            <person name="Young C.R."/>
            <person name="Angers B."/>
            <person name="Qian P.Y."/>
        </authorList>
    </citation>
    <scope>NUCLEOTIDE SEQUENCE</scope>
    <source>
        <strain evidence="11">P08H-3</strain>
    </source>
</reference>
<feature type="transmembrane region" description="Helical" evidence="9">
    <location>
        <begin position="205"/>
        <end position="230"/>
    </location>
</feature>
<feature type="transmembrane region" description="Helical" evidence="9">
    <location>
        <begin position="124"/>
        <end position="143"/>
    </location>
</feature>
<accession>A0AAD9J1Z0</accession>
<organism evidence="11 12">
    <name type="scientific">Paralvinella palmiformis</name>
    <dbReference type="NCBI Taxonomy" id="53620"/>
    <lineage>
        <taxon>Eukaryota</taxon>
        <taxon>Metazoa</taxon>
        <taxon>Spiralia</taxon>
        <taxon>Lophotrochozoa</taxon>
        <taxon>Annelida</taxon>
        <taxon>Polychaeta</taxon>
        <taxon>Sedentaria</taxon>
        <taxon>Canalipalpata</taxon>
        <taxon>Terebellida</taxon>
        <taxon>Terebelliformia</taxon>
        <taxon>Alvinellidae</taxon>
        <taxon>Paralvinella</taxon>
    </lineage>
</organism>
<feature type="transmembrane region" description="Helical" evidence="9">
    <location>
        <begin position="164"/>
        <end position="185"/>
    </location>
</feature>
<feature type="transmembrane region" description="Helical" evidence="9">
    <location>
        <begin position="330"/>
        <end position="351"/>
    </location>
</feature>
<dbReference type="InterPro" id="IPR000276">
    <property type="entry name" value="GPCR_Rhodpsn"/>
</dbReference>
<evidence type="ECO:0000256" key="5">
    <source>
        <dbReference type="ARBA" id="ARBA00023040"/>
    </source>
</evidence>
<evidence type="ECO:0000256" key="3">
    <source>
        <dbReference type="ARBA" id="ARBA00022692"/>
    </source>
</evidence>
<dbReference type="GO" id="GO:0045202">
    <property type="term" value="C:synapse"/>
    <property type="evidence" value="ECO:0007669"/>
    <property type="project" value="GOC"/>
</dbReference>
<evidence type="ECO:0000313" key="11">
    <source>
        <dbReference type="EMBL" id="KAK2144155.1"/>
    </source>
</evidence>
<evidence type="ECO:0000256" key="7">
    <source>
        <dbReference type="ARBA" id="ARBA00023170"/>
    </source>
</evidence>
<dbReference type="PANTHER" id="PTHR24247:SF202">
    <property type="entry name" value="5-HYDROXYTRYPTAMINE RECEPTOR 1"/>
    <property type="match status" value="1"/>
</dbReference>
<keyword evidence="2" id="KW-1003">Cell membrane</keyword>
<dbReference type="GO" id="GO:0030425">
    <property type="term" value="C:dendrite"/>
    <property type="evidence" value="ECO:0007669"/>
    <property type="project" value="TreeGrafter"/>
</dbReference>
<dbReference type="InterPro" id="IPR017452">
    <property type="entry name" value="GPCR_Rhodpsn_7TM"/>
</dbReference>
<dbReference type="Pfam" id="PF00001">
    <property type="entry name" value="7tm_1"/>
    <property type="match status" value="1"/>
</dbReference>
<dbReference type="GO" id="GO:0007268">
    <property type="term" value="P:chemical synaptic transmission"/>
    <property type="evidence" value="ECO:0007669"/>
    <property type="project" value="TreeGrafter"/>
</dbReference>
<dbReference type="GO" id="GO:0005886">
    <property type="term" value="C:plasma membrane"/>
    <property type="evidence" value="ECO:0007669"/>
    <property type="project" value="UniProtKB-SubCell"/>
</dbReference>
<evidence type="ECO:0000256" key="6">
    <source>
        <dbReference type="ARBA" id="ARBA00023136"/>
    </source>
</evidence>
<feature type="transmembrane region" description="Helical" evidence="9">
    <location>
        <begin position="84"/>
        <end position="104"/>
    </location>
</feature>
<keyword evidence="6 9" id="KW-0472">Membrane</keyword>
<evidence type="ECO:0000259" key="10">
    <source>
        <dbReference type="PROSITE" id="PS50262"/>
    </source>
</evidence>
<dbReference type="SUPFAM" id="SSF81321">
    <property type="entry name" value="Family A G protein-coupled receptor-like"/>
    <property type="match status" value="1"/>
</dbReference>
<keyword evidence="8" id="KW-0807">Transducer</keyword>
<evidence type="ECO:0000256" key="2">
    <source>
        <dbReference type="ARBA" id="ARBA00022475"/>
    </source>
</evidence>
<dbReference type="EMBL" id="JAODUP010000781">
    <property type="protein sequence ID" value="KAK2144155.1"/>
    <property type="molecule type" value="Genomic_DNA"/>
</dbReference>
<proteinExistence type="predicted"/>
<dbReference type="GO" id="GO:0004993">
    <property type="term" value="F:G protein-coupled serotonin receptor activity"/>
    <property type="evidence" value="ECO:0007669"/>
    <property type="project" value="TreeGrafter"/>
</dbReference>
<sequence length="364" mass="40180">MDQSGSRDVQRTLDIDPDSFSEYWTILEANTSSHAEMVSGSGRTSVLVFGGLLTFWSFFLHATFLWTMIRKHRSADKKSCHNPLIWFLVNSSLDQLAIVGIVLPVELVTEYNGTWTSGRTFCQLWRPIQVGLVALYFWSHFVITVDRYLRCVRPRDRRRRRVTCVTLLASWIVSFASASAVTVVMRRHGAILDDVCALDMSVRMSFLLSFTAYFVPATLTIAASGVLILVTCRLSPQGAASQLCSGHFGASARRLAKSPQTGSTPSLAGGDHCARATLIRSGPDADVRELRTSAMVAIATNAVAILFWMPFYIVNLIVPFCNGVCLDPGLWTMFLWAGYSSVGASPLIWIFKMNVKTKAGDGVD</sequence>
<feature type="domain" description="G-protein coupled receptors family 1 profile" evidence="10">
    <location>
        <begin position="60"/>
        <end position="349"/>
    </location>
</feature>
<name>A0AAD9J1Z0_9ANNE</name>
<keyword evidence="3 9" id="KW-0812">Transmembrane</keyword>
<gene>
    <name evidence="11" type="ORF">LSH36_781g01012</name>
</gene>
<evidence type="ECO:0000256" key="1">
    <source>
        <dbReference type="ARBA" id="ARBA00004651"/>
    </source>
</evidence>
<feature type="transmembrane region" description="Helical" evidence="9">
    <location>
        <begin position="46"/>
        <end position="69"/>
    </location>
</feature>
<keyword evidence="7" id="KW-0675">Receptor</keyword>
<dbReference type="PANTHER" id="PTHR24247">
    <property type="entry name" value="5-HYDROXYTRYPTAMINE RECEPTOR"/>
    <property type="match status" value="1"/>
</dbReference>
<comment type="subcellular location">
    <subcellularLocation>
        <location evidence="1">Cell membrane</location>
        <topology evidence="1">Multi-pass membrane protein</topology>
    </subcellularLocation>
</comment>
<feature type="transmembrane region" description="Helical" evidence="9">
    <location>
        <begin position="296"/>
        <end position="318"/>
    </location>
</feature>
<dbReference type="PROSITE" id="PS50262">
    <property type="entry name" value="G_PROTEIN_RECEP_F1_2"/>
    <property type="match status" value="1"/>
</dbReference>
<protein>
    <recommendedName>
        <fullName evidence="10">G-protein coupled receptors family 1 profile domain-containing protein</fullName>
    </recommendedName>
</protein>
<dbReference type="AlphaFoldDB" id="A0AAD9J1Z0"/>